<reference evidence="13" key="1">
    <citation type="submission" date="2012-11" db="EMBL/GenBank/DDBJ databases">
        <authorList>
            <person name="Singh A."/>
            <person name="Pinnaka A.K."/>
            <person name="Vaidya B."/>
        </authorList>
    </citation>
    <scope>NUCLEOTIDE SEQUENCE [LARGE SCALE GENOMIC DNA]</scope>
    <source>
        <strain evidence="13">AK23</strain>
    </source>
</reference>
<dbReference type="Proteomes" id="UP000019464">
    <property type="component" value="Unassembled WGS sequence"/>
</dbReference>
<dbReference type="Pfam" id="PF07715">
    <property type="entry name" value="Plug"/>
    <property type="match status" value="1"/>
</dbReference>
<evidence type="ECO:0000256" key="9">
    <source>
        <dbReference type="RuleBase" id="RU003357"/>
    </source>
</evidence>
<evidence type="ECO:0000256" key="2">
    <source>
        <dbReference type="ARBA" id="ARBA00022448"/>
    </source>
</evidence>
<keyword evidence="2 8" id="KW-0813">Transport</keyword>
<keyword evidence="6 8" id="KW-0472">Membrane</keyword>
<comment type="similarity">
    <text evidence="8 9">Belongs to the TonB-dependent receptor family.</text>
</comment>
<evidence type="ECO:0000256" key="4">
    <source>
        <dbReference type="ARBA" id="ARBA00022692"/>
    </source>
</evidence>
<dbReference type="Gene3D" id="2.40.170.20">
    <property type="entry name" value="TonB-dependent receptor, beta-barrel domain"/>
    <property type="match status" value="1"/>
</dbReference>
<evidence type="ECO:0000313" key="12">
    <source>
        <dbReference type="EMBL" id="EXJ11308.1"/>
    </source>
</evidence>
<keyword evidence="3 8" id="KW-1134">Transmembrane beta strand</keyword>
<dbReference type="AlphaFoldDB" id="W9UVR8"/>
<reference evidence="12 13" key="2">
    <citation type="journal article" date="2015" name="Syst. Appl. Microbiol.">
        <title>Nitrincola nitratireducens sp. nov. isolated from a haloalkaline crater lake.</title>
        <authorList>
            <person name="Singh A."/>
            <person name="Vaidya B."/>
            <person name="Tanuku N.R."/>
            <person name="Pinnaka A.K."/>
        </authorList>
    </citation>
    <scope>NUCLEOTIDE SEQUENCE [LARGE SCALE GENOMIC DNA]</scope>
    <source>
        <strain evidence="12 13">AK23</strain>
    </source>
</reference>
<dbReference type="Gene3D" id="2.170.130.10">
    <property type="entry name" value="TonB-dependent receptor, plug domain"/>
    <property type="match status" value="1"/>
</dbReference>
<feature type="domain" description="TonB-dependent receptor plug" evidence="11">
    <location>
        <begin position="65"/>
        <end position="153"/>
    </location>
</feature>
<dbReference type="GO" id="GO:0009279">
    <property type="term" value="C:cell outer membrane"/>
    <property type="evidence" value="ECO:0007669"/>
    <property type="project" value="UniProtKB-SubCell"/>
</dbReference>
<dbReference type="STRING" id="1229521.D791_01763"/>
<dbReference type="EMBL" id="AONB01000007">
    <property type="protein sequence ID" value="EXJ11308.1"/>
    <property type="molecule type" value="Genomic_DNA"/>
</dbReference>
<evidence type="ECO:0000259" key="10">
    <source>
        <dbReference type="Pfam" id="PF00593"/>
    </source>
</evidence>
<dbReference type="GO" id="GO:0044718">
    <property type="term" value="P:siderophore transmembrane transport"/>
    <property type="evidence" value="ECO:0007669"/>
    <property type="project" value="TreeGrafter"/>
</dbReference>
<evidence type="ECO:0000256" key="3">
    <source>
        <dbReference type="ARBA" id="ARBA00022452"/>
    </source>
</evidence>
<keyword evidence="13" id="KW-1185">Reference proteome</keyword>
<dbReference type="PANTHER" id="PTHR30069">
    <property type="entry name" value="TONB-DEPENDENT OUTER MEMBRANE RECEPTOR"/>
    <property type="match status" value="1"/>
</dbReference>
<evidence type="ECO:0000256" key="7">
    <source>
        <dbReference type="ARBA" id="ARBA00023237"/>
    </source>
</evidence>
<dbReference type="RefSeq" id="WP_036510075.1">
    <property type="nucleotide sequence ID" value="NZ_AONB01000007.1"/>
</dbReference>
<dbReference type="Pfam" id="PF00593">
    <property type="entry name" value="TonB_dep_Rec_b-barrel"/>
    <property type="match status" value="1"/>
</dbReference>
<dbReference type="InterPro" id="IPR039426">
    <property type="entry name" value="TonB-dep_rcpt-like"/>
</dbReference>
<evidence type="ECO:0000313" key="13">
    <source>
        <dbReference type="Proteomes" id="UP000019464"/>
    </source>
</evidence>
<gene>
    <name evidence="12" type="primary">hxuC</name>
    <name evidence="12" type="ORF">D791_01763</name>
</gene>
<proteinExistence type="inferred from homology"/>
<keyword evidence="4 8" id="KW-0812">Transmembrane</keyword>
<evidence type="ECO:0000256" key="6">
    <source>
        <dbReference type="ARBA" id="ARBA00023136"/>
    </source>
</evidence>
<dbReference type="PATRIC" id="fig|1229521.3.peg.1790"/>
<dbReference type="PANTHER" id="PTHR30069:SF49">
    <property type="entry name" value="OUTER MEMBRANE PROTEIN C"/>
    <property type="match status" value="1"/>
</dbReference>
<keyword evidence="7 8" id="KW-0998">Cell outer membrane</keyword>
<dbReference type="InterPro" id="IPR036942">
    <property type="entry name" value="Beta-barrel_TonB_sf"/>
</dbReference>
<comment type="caution">
    <text evidence="12">The sequence shown here is derived from an EMBL/GenBank/DDBJ whole genome shotgun (WGS) entry which is preliminary data.</text>
</comment>
<comment type="subcellular location">
    <subcellularLocation>
        <location evidence="1 8">Cell outer membrane</location>
        <topology evidence="1 8">Multi-pass membrane protein</topology>
    </subcellularLocation>
</comment>
<dbReference type="InterPro" id="IPR037066">
    <property type="entry name" value="Plug_dom_sf"/>
</dbReference>
<accession>W9UVR8</accession>
<evidence type="ECO:0000256" key="5">
    <source>
        <dbReference type="ARBA" id="ARBA00023077"/>
    </source>
</evidence>
<dbReference type="PROSITE" id="PS52016">
    <property type="entry name" value="TONB_DEPENDENT_REC_3"/>
    <property type="match status" value="1"/>
</dbReference>
<name>W9UVR8_9GAMM</name>
<keyword evidence="5 9" id="KW-0798">TonB box</keyword>
<dbReference type="InterPro" id="IPR012910">
    <property type="entry name" value="Plug_dom"/>
</dbReference>
<feature type="domain" description="TonB-dependent receptor-like beta-barrel" evidence="10">
    <location>
        <begin position="247"/>
        <end position="708"/>
    </location>
</feature>
<dbReference type="GO" id="GO:0015344">
    <property type="term" value="F:siderophore uptake transmembrane transporter activity"/>
    <property type="evidence" value="ECO:0007669"/>
    <property type="project" value="TreeGrafter"/>
</dbReference>
<protein>
    <submittedName>
        <fullName evidence="12">Heme/hemopexin utilization protein C</fullName>
    </submittedName>
</protein>
<organism evidence="12 13">
    <name type="scientific">Nitrincola nitratireducens</name>
    <dbReference type="NCBI Taxonomy" id="1229521"/>
    <lineage>
        <taxon>Bacteria</taxon>
        <taxon>Pseudomonadati</taxon>
        <taxon>Pseudomonadota</taxon>
        <taxon>Gammaproteobacteria</taxon>
        <taxon>Oceanospirillales</taxon>
        <taxon>Oceanospirillaceae</taxon>
        <taxon>Nitrincola</taxon>
    </lineage>
</organism>
<dbReference type="SUPFAM" id="SSF56935">
    <property type="entry name" value="Porins"/>
    <property type="match status" value="1"/>
</dbReference>
<evidence type="ECO:0000256" key="1">
    <source>
        <dbReference type="ARBA" id="ARBA00004571"/>
    </source>
</evidence>
<evidence type="ECO:0000259" key="11">
    <source>
        <dbReference type="Pfam" id="PF07715"/>
    </source>
</evidence>
<evidence type="ECO:0000256" key="8">
    <source>
        <dbReference type="PROSITE-ProRule" id="PRU01360"/>
    </source>
</evidence>
<sequence length="754" mass="83469">MRVNIKELIVKPTSLSCAIACILFSQTGGANPVHADTRLEVTKPLPLNMDAAIRQSPANIEMLRSITNDTASLLRDIPGVSLYGAGGVSSLPSIRGLADDRLRVKVDGMDLIAACPNHMNPPLSYVEPSNISLLKVYAGITPVSVGGDSIGGTIIAERAVPEFASSGEESRVKGELGAFYRSNNNALGGNLKASYATEQINIQYDGAWSQADNYKAGGAFKDFTGTDRPGHTLRLDEVGSTAYETQNHALGIAIQAGDNLFDTRFSYQEMPEQLFPNQRMDLLKNTQKLVNLGWRRDFNWGLMEARVYHERVDHFMDFGADKRFWYGTLSGPGNPCDPIRFHGDPAGTCAAGMPMYSESDNTGVSLKGDIELTNTRLLRVGSDLQRYRLDDYWTASGGGMGPNTFLNINNGQRDRTAVFAEVEQQHSERWSSLSGIRYEHVRMNADAVQGYAAANMPGNQLAESTAFNAQSRKQTDHNIDLALLARYRHSDTLDIELGLARKVRSPNVYERYTWSSWPMAATMNNFVGDGNGYIGDVNLKPETAYTVSATFDWHAPDRRWNISATPFYTHVDDYIDAIKRSSWGADQFNVLQFTNQSARLYGVDLAMGLPLMSNDWGQWGLNTVLNYTDGKNRDSGDSLYNIMPLNARFTLRHQKNNWDNAMELILVDDRRKVSGVRNEVTTSGYHLVNVRASHSWKQVRLDFGVENLFDRNYSLPTGGAYMGQGRTMAINGIPWGIAVPGMGRSAYVGVKLTF</sequence>
<dbReference type="InterPro" id="IPR000531">
    <property type="entry name" value="Beta-barrel_TonB"/>
</dbReference>